<reference evidence="1 4" key="1">
    <citation type="submission" date="2018-08" db="EMBL/GenBank/DDBJ databases">
        <title>A genome reference for cultivated species of the human gut microbiota.</title>
        <authorList>
            <person name="Zou Y."/>
            <person name="Xue W."/>
            <person name="Luo G."/>
        </authorList>
    </citation>
    <scope>NUCLEOTIDE SEQUENCE [LARGE SCALE GENOMIC DNA]</scope>
    <source>
        <strain evidence="2 4">AF26-4BH</strain>
        <strain evidence="1">TF05-5AC</strain>
    </source>
</reference>
<evidence type="ECO:0000313" key="1">
    <source>
        <dbReference type="EMBL" id="RGE59703.1"/>
    </source>
</evidence>
<dbReference type="GeneID" id="97987744"/>
<sequence length="307" mass="33600">MRENRKVGKNRMERKMRKNKGAGILAAVTGAFALVCGCAAMFSGMAEAAAAADMGRTERIPTVYNLPAAAQGQTAPEGYSKASYTAVSDPLEYYRDKKPTENDLTQEEAAEIGAQLLWRLFEVRLDGATVYMGYDNGTETFPRAFWSGDVRFGTNRRPEDNCYTFMIDAVTGEGFLATYGRTLSVKVDLGLDAALAKDPGEYMKLAKEFAEKKNLVGGAVKECVYNCQGYSSNDPTITIDVYGVSGERASITFSRYDRAVLGISLDANEKIMEMMQKLWEQNAAEMDNNMAGGITGNAEEITELKAK</sequence>
<gene>
    <name evidence="2" type="ORF">DWY69_13095</name>
    <name evidence="1" type="ORF">DXC51_12890</name>
</gene>
<proteinExistence type="predicted"/>
<comment type="caution">
    <text evidence="1">The sequence shown here is derived from an EMBL/GenBank/DDBJ whole genome shotgun (WGS) entry which is preliminary data.</text>
</comment>
<dbReference type="EMBL" id="QVLV01000008">
    <property type="protein sequence ID" value="RGE59703.1"/>
    <property type="molecule type" value="Genomic_DNA"/>
</dbReference>
<evidence type="ECO:0000313" key="4">
    <source>
        <dbReference type="Proteomes" id="UP000261166"/>
    </source>
</evidence>
<accession>A0A3E3I3N9</accession>
<dbReference type="Proteomes" id="UP000260812">
    <property type="component" value="Unassembled WGS sequence"/>
</dbReference>
<dbReference type="AlphaFoldDB" id="A0A3E3I3N9"/>
<organism evidence="1 3">
    <name type="scientific">Eisenbergiella massiliensis</name>
    <dbReference type="NCBI Taxonomy" id="1720294"/>
    <lineage>
        <taxon>Bacteria</taxon>
        <taxon>Bacillati</taxon>
        <taxon>Bacillota</taxon>
        <taxon>Clostridia</taxon>
        <taxon>Lachnospirales</taxon>
        <taxon>Lachnospiraceae</taxon>
        <taxon>Eisenbergiella</taxon>
    </lineage>
</organism>
<keyword evidence="3" id="KW-1185">Reference proteome</keyword>
<evidence type="ECO:0000313" key="3">
    <source>
        <dbReference type="Proteomes" id="UP000260812"/>
    </source>
</evidence>
<dbReference type="EMBL" id="QVLU01000010">
    <property type="protein sequence ID" value="RGE71529.1"/>
    <property type="molecule type" value="Genomic_DNA"/>
</dbReference>
<name>A0A3E3I3N9_9FIRM</name>
<evidence type="ECO:0000313" key="2">
    <source>
        <dbReference type="EMBL" id="RGE71529.1"/>
    </source>
</evidence>
<dbReference type="Proteomes" id="UP000261166">
    <property type="component" value="Unassembled WGS sequence"/>
</dbReference>
<dbReference type="RefSeq" id="WP_025491551.1">
    <property type="nucleotide sequence ID" value="NZ_CANNOQ010000052.1"/>
</dbReference>
<protein>
    <submittedName>
        <fullName evidence="1">Uncharacterized protein</fullName>
    </submittedName>
</protein>